<accession>A0ACC8ENK6</accession>
<reference evidence="1 2" key="1">
    <citation type="journal article" date="2016" name="Nat. Commun.">
        <title>Ectomycorrhizal ecology is imprinted in the genome of the dominant symbiotic fungus Cenococcum geophilum.</title>
        <authorList>
            <consortium name="DOE Joint Genome Institute"/>
            <person name="Peter M."/>
            <person name="Kohler A."/>
            <person name="Ohm R.A."/>
            <person name="Kuo A."/>
            <person name="Krutzmann J."/>
            <person name="Morin E."/>
            <person name="Arend M."/>
            <person name="Barry K.W."/>
            <person name="Binder M."/>
            <person name="Choi C."/>
            <person name="Clum A."/>
            <person name="Copeland A."/>
            <person name="Grisel N."/>
            <person name="Haridas S."/>
            <person name="Kipfer T."/>
            <person name="LaButti K."/>
            <person name="Lindquist E."/>
            <person name="Lipzen A."/>
            <person name="Maire R."/>
            <person name="Meier B."/>
            <person name="Mihaltcheva S."/>
            <person name="Molinier V."/>
            <person name="Murat C."/>
            <person name="Poggeler S."/>
            <person name="Quandt C.A."/>
            <person name="Sperisen C."/>
            <person name="Tritt A."/>
            <person name="Tisserant E."/>
            <person name="Crous P.W."/>
            <person name="Henrissat B."/>
            <person name="Nehls U."/>
            <person name="Egli S."/>
            <person name="Spatafora J.W."/>
            <person name="Grigoriev I.V."/>
            <person name="Martin F.M."/>
        </authorList>
    </citation>
    <scope>NUCLEOTIDE SEQUENCE [LARGE SCALE GENOMIC DNA]</scope>
    <source>
        <strain evidence="1 2">1.58</strain>
    </source>
</reference>
<protein>
    <submittedName>
        <fullName evidence="1">Uncharacterized protein</fullName>
    </submittedName>
</protein>
<name>A0ACC8ENK6_9PEZI</name>
<sequence length="61" mass="7013">MPKAFRRHRSCLLSFFKILFSTFSVKRMLNINGACVAALKKVLKFKSRGAPYKFLKDSNSN</sequence>
<gene>
    <name evidence="1" type="ORF">K441DRAFT_670440</name>
</gene>
<evidence type="ECO:0000313" key="1">
    <source>
        <dbReference type="EMBL" id="OCK87678.1"/>
    </source>
</evidence>
<dbReference type="Proteomes" id="UP000250078">
    <property type="component" value="Unassembled WGS sequence"/>
</dbReference>
<proteinExistence type="predicted"/>
<organism evidence="1 2">
    <name type="scientific">Cenococcum geophilum 1.58</name>
    <dbReference type="NCBI Taxonomy" id="794803"/>
    <lineage>
        <taxon>Eukaryota</taxon>
        <taxon>Fungi</taxon>
        <taxon>Dikarya</taxon>
        <taxon>Ascomycota</taxon>
        <taxon>Pezizomycotina</taxon>
        <taxon>Dothideomycetes</taxon>
        <taxon>Pleosporomycetidae</taxon>
        <taxon>Gloniales</taxon>
        <taxon>Gloniaceae</taxon>
        <taxon>Cenococcum</taxon>
    </lineage>
</organism>
<dbReference type="EMBL" id="KV748257">
    <property type="protein sequence ID" value="OCK87678.1"/>
    <property type="molecule type" value="Genomic_DNA"/>
</dbReference>
<keyword evidence="2" id="KW-1185">Reference proteome</keyword>
<evidence type="ECO:0000313" key="2">
    <source>
        <dbReference type="Proteomes" id="UP000250078"/>
    </source>
</evidence>